<accession>C1AYC0</accession>
<feature type="signal peptide" evidence="1">
    <location>
        <begin position="1"/>
        <end position="31"/>
    </location>
</feature>
<dbReference type="SUPFAM" id="SSF53474">
    <property type="entry name" value="alpha/beta-Hydrolases"/>
    <property type="match status" value="1"/>
</dbReference>
<evidence type="ECO:0000259" key="2">
    <source>
        <dbReference type="Pfam" id="PF12697"/>
    </source>
</evidence>
<feature type="domain" description="AB hydrolase-1" evidence="2">
    <location>
        <begin position="37"/>
        <end position="262"/>
    </location>
</feature>
<evidence type="ECO:0000256" key="1">
    <source>
        <dbReference type="SAM" id="SignalP"/>
    </source>
</evidence>
<evidence type="ECO:0000313" key="4">
    <source>
        <dbReference type="Proteomes" id="UP000002212"/>
    </source>
</evidence>
<feature type="chain" id="PRO_5002906806" evidence="1">
    <location>
        <begin position="32"/>
        <end position="272"/>
    </location>
</feature>
<gene>
    <name evidence="3" type="ordered locus">ROP_58680</name>
</gene>
<dbReference type="HOGENOM" id="CLU_046066_2_0_11"/>
<evidence type="ECO:0000313" key="3">
    <source>
        <dbReference type="EMBL" id="BAH54115.1"/>
    </source>
</evidence>
<sequence length="272" mass="28078">MMRLLRLRTALAACAVAAAGTLTVGAGPALAQDLPTVVLVHGAFADTTSWDAVAANLRGRGYEVVVPDNPLRGPAYDSAAVEKVLADIPGPVVLVGHSYGGAVITNVHSPNVEALVYVAAFAPAQGEPVMLNLDPIRFPGSQLLPPVLQVKVVDNDPTGIAGRNLDGYINPADFHRVFAPDVSDATAAEMLAHQRSAALVANLEPSGPPSWASTPSWAMVAQNDQVIPAASERFMATRAGAQITEIPASHAVLVSQPAAVADLVVQADQATP</sequence>
<dbReference type="KEGG" id="rop:ROP_58680"/>
<dbReference type="Pfam" id="PF12697">
    <property type="entry name" value="Abhydrolase_6"/>
    <property type="match status" value="1"/>
</dbReference>
<dbReference type="Proteomes" id="UP000002212">
    <property type="component" value="Chromosome"/>
</dbReference>
<dbReference type="PANTHER" id="PTHR37017:SF11">
    <property type="entry name" value="ESTERASE_LIPASE_THIOESTERASE DOMAIN-CONTAINING PROTEIN"/>
    <property type="match status" value="1"/>
</dbReference>
<protein>
    <submittedName>
        <fullName evidence="3">Putative hydrolase</fullName>
    </submittedName>
</protein>
<dbReference type="PANTHER" id="PTHR37017">
    <property type="entry name" value="AB HYDROLASE-1 DOMAIN-CONTAINING PROTEIN-RELATED"/>
    <property type="match status" value="1"/>
</dbReference>
<organism evidence="3 4">
    <name type="scientific">Rhodococcus opacus (strain B4)</name>
    <dbReference type="NCBI Taxonomy" id="632772"/>
    <lineage>
        <taxon>Bacteria</taxon>
        <taxon>Bacillati</taxon>
        <taxon>Actinomycetota</taxon>
        <taxon>Actinomycetes</taxon>
        <taxon>Mycobacteriales</taxon>
        <taxon>Nocardiaceae</taxon>
        <taxon>Rhodococcus</taxon>
    </lineage>
</organism>
<dbReference type="EMBL" id="AP011115">
    <property type="protein sequence ID" value="BAH54115.1"/>
    <property type="molecule type" value="Genomic_DNA"/>
</dbReference>
<dbReference type="ESTHER" id="rhoob-c1ayc0">
    <property type="family name" value="6_AlphaBeta_hydrolase"/>
</dbReference>
<dbReference type="GO" id="GO:0016787">
    <property type="term" value="F:hydrolase activity"/>
    <property type="evidence" value="ECO:0007669"/>
    <property type="project" value="UniProtKB-KW"/>
</dbReference>
<dbReference type="PATRIC" id="fig|632772.20.peg.6131"/>
<dbReference type="STRING" id="632772.ROP_58680"/>
<keyword evidence="3" id="KW-0378">Hydrolase</keyword>
<dbReference type="Gene3D" id="3.40.50.1820">
    <property type="entry name" value="alpha/beta hydrolase"/>
    <property type="match status" value="1"/>
</dbReference>
<reference evidence="3 4" key="1">
    <citation type="submission" date="2009-03" db="EMBL/GenBank/DDBJ databases">
        <title>Comparison of the complete genome sequences of Rhodococcus erythropolis PR4 and Rhodococcus opacus B4.</title>
        <authorList>
            <person name="Takarada H."/>
            <person name="Sekine M."/>
            <person name="Hosoyama A."/>
            <person name="Yamada R."/>
            <person name="Fujisawa T."/>
            <person name="Omata S."/>
            <person name="Shimizu A."/>
            <person name="Tsukatani N."/>
            <person name="Tanikawa S."/>
            <person name="Fujita N."/>
            <person name="Harayama S."/>
        </authorList>
    </citation>
    <scope>NUCLEOTIDE SEQUENCE [LARGE SCALE GENOMIC DNA]</scope>
    <source>
        <strain evidence="3 4">B4</strain>
    </source>
</reference>
<dbReference type="InterPro" id="IPR052897">
    <property type="entry name" value="Sec-Metab_Biosynth_Hydrolase"/>
</dbReference>
<dbReference type="InterPro" id="IPR000073">
    <property type="entry name" value="AB_hydrolase_1"/>
</dbReference>
<proteinExistence type="predicted"/>
<dbReference type="AlphaFoldDB" id="C1AYC0"/>
<name>C1AYC0_RHOOB</name>
<keyword evidence="1" id="KW-0732">Signal</keyword>
<dbReference type="InterPro" id="IPR029058">
    <property type="entry name" value="AB_hydrolase_fold"/>
</dbReference>